<feature type="coiled-coil region" evidence="1">
    <location>
        <begin position="204"/>
        <end position="273"/>
    </location>
</feature>
<name>A0A0P1KQW1_9SACH</name>
<keyword evidence="4" id="KW-1185">Reference proteome</keyword>
<dbReference type="EMBL" id="LN890563">
    <property type="protein sequence ID" value="CUS22057.1"/>
    <property type="molecule type" value="Genomic_DNA"/>
</dbReference>
<accession>A0A0P1KQW1</accession>
<dbReference type="AlphaFoldDB" id="A0A0P1KQW1"/>
<feature type="compositionally biased region" description="Basic and acidic residues" evidence="2">
    <location>
        <begin position="1"/>
        <end position="23"/>
    </location>
</feature>
<dbReference type="OrthoDB" id="4036611at2759"/>
<feature type="compositionally biased region" description="Basic and acidic residues" evidence="2">
    <location>
        <begin position="72"/>
        <end position="110"/>
    </location>
</feature>
<proteinExistence type="predicted"/>
<evidence type="ECO:0000256" key="2">
    <source>
        <dbReference type="SAM" id="MobiDB-lite"/>
    </source>
</evidence>
<organism evidence="3 4">
    <name type="scientific">Lachancea quebecensis</name>
    <dbReference type="NCBI Taxonomy" id="1654605"/>
    <lineage>
        <taxon>Eukaryota</taxon>
        <taxon>Fungi</taxon>
        <taxon>Dikarya</taxon>
        <taxon>Ascomycota</taxon>
        <taxon>Saccharomycotina</taxon>
        <taxon>Saccharomycetes</taxon>
        <taxon>Saccharomycetales</taxon>
        <taxon>Saccharomycetaceae</taxon>
        <taxon>Lachancea</taxon>
    </lineage>
</organism>
<evidence type="ECO:0000256" key="1">
    <source>
        <dbReference type="SAM" id="Coils"/>
    </source>
</evidence>
<keyword evidence="1" id="KW-0175">Coiled coil</keyword>
<gene>
    <name evidence="3" type="ORF">LAQU0_S04e07184g</name>
</gene>
<protein>
    <submittedName>
        <fullName evidence="3">LAQU0S04e07184g1_1</fullName>
    </submittedName>
</protein>
<reference evidence="4" key="1">
    <citation type="submission" date="2015-10" db="EMBL/GenBank/DDBJ databases">
        <authorList>
            <person name="Devillers H."/>
        </authorList>
    </citation>
    <scope>NUCLEOTIDE SEQUENCE [LARGE SCALE GENOMIC DNA]</scope>
</reference>
<feature type="compositionally biased region" description="Basic residues" evidence="2">
    <location>
        <begin position="24"/>
        <end position="35"/>
    </location>
</feature>
<evidence type="ECO:0000313" key="3">
    <source>
        <dbReference type="EMBL" id="CUS22057.1"/>
    </source>
</evidence>
<feature type="compositionally biased region" description="Low complexity" evidence="2">
    <location>
        <begin position="43"/>
        <end position="53"/>
    </location>
</feature>
<dbReference type="Proteomes" id="UP000236544">
    <property type="component" value="Unassembled WGS sequence"/>
</dbReference>
<feature type="region of interest" description="Disordered" evidence="2">
    <location>
        <begin position="1"/>
        <end position="178"/>
    </location>
</feature>
<sequence>MPEEEEKRLKQLEEARKRVQELKNKKKKKDKKKKTKGEENDSEAGNASENASEAVEESGDTISDPKSVVSDESAKTIDDHASEKINAKSVESEESKGAFEESSAPKKDTLEAEPTNTKGEGGDSSEEVLSGDAMKQDDNQADVGVEEAQSSEEKSTETTAAGAHEDLPEVETVIENQISKDQATELFSSDNDNKDSDFLTELQRENDRLALIDLEKQVAELTSQLRKLKFVNMEQETTIEELQEHLHTLEQEASSSKQEIAMLKQELVQEKEKSAQNIVHSVEPSHLQTEHSSTFGQFTNTNPVMDRAAIEKWKNWNVDMTSWRSIGSGPVVHF</sequence>
<evidence type="ECO:0000313" key="4">
    <source>
        <dbReference type="Proteomes" id="UP000236544"/>
    </source>
</evidence>